<gene>
    <name evidence="3" type="ORF">DFQ04_0698</name>
</gene>
<keyword evidence="1" id="KW-0732">Signal</keyword>
<feature type="domain" description="AB hydrolase-1" evidence="2">
    <location>
        <begin position="75"/>
        <end position="214"/>
    </location>
</feature>
<proteinExistence type="predicted"/>
<evidence type="ECO:0000313" key="4">
    <source>
        <dbReference type="Proteomes" id="UP000294535"/>
    </source>
</evidence>
<dbReference type="SUPFAM" id="SSF53474">
    <property type="entry name" value="alpha/beta-Hydrolases"/>
    <property type="match status" value="1"/>
</dbReference>
<dbReference type="Pfam" id="PF12697">
    <property type="entry name" value="Abhydrolase_6"/>
    <property type="match status" value="1"/>
</dbReference>
<evidence type="ECO:0000256" key="1">
    <source>
        <dbReference type="SAM" id="SignalP"/>
    </source>
</evidence>
<feature type="chain" id="PRO_5021000146" evidence="1">
    <location>
        <begin position="26"/>
        <end position="321"/>
    </location>
</feature>
<comment type="caution">
    <text evidence="3">The sequence shown here is derived from an EMBL/GenBank/DDBJ whole genome shotgun (WGS) entry which is preliminary data.</text>
</comment>
<evidence type="ECO:0000313" key="3">
    <source>
        <dbReference type="EMBL" id="TDQ18887.1"/>
    </source>
</evidence>
<feature type="signal peptide" evidence="1">
    <location>
        <begin position="1"/>
        <end position="25"/>
    </location>
</feature>
<keyword evidence="4" id="KW-1185">Reference proteome</keyword>
<sequence>MKSFSYFRKRSIVLCGIGLSLSLMLGSCGDPSEISDDLLDGKILVDPALLSPETYLTSLRNPNPTSEEATRPVFILCHGYSATTFEWEEFVDWSDGTQEYYTSRVLLGGHGRSYEDFKSASWQDWQKAIFDEYEALLEAGYTNLHLVGSSTGGALILEAISSGYFKNKITPKSITLVDPIVLPSDKLLPLIGVLGPLVGYTETENTAGESKYWYTYRPQETLQELQELIKKVRLNLQKGITLPSNTFLSVYKSTEDSSADPASAVLISKGISPNNQVKIKMVDSKLHVFTRLEFRADPVTSKDRMNQLETFQEIVARALLK</sequence>
<dbReference type="Gene3D" id="3.40.50.1820">
    <property type="entry name" value="alpha/beta hydrolase"/>
    <property type="match status" value="1"/>
</dbReference>
<dbReference type="Proteomes" id="UP000294535">
    <property type="component" value="Unassembled WGS sequence"/>
</dbReference>
<reference evidence="3 4" key="1">
    <citation type="submission" date="2019-03" db="EMBL/GenBank/DDBJ databases">
        <title>Genomic Encyclopedia of Type Strains, Phase III (KMG-III): the genomes of soil and plant-associated and newly described type strains.</title>
        <authorList>
            <person name="Whitman W."/>
        </authorList>
    </citation>
    <scope>NUCLEOTIDE SEQUENCE [LARGE SCALE GENOMIC DNA]</scope>
    <source>
        <strain evidence="3 4">CECT 8446</strain>
    </source>
</reference>
<organism evidence="3 4">
    <name type="scientific">Algoriphagus boseongensis</name>
    <dbReference type="NCBI Taxonomy" id="1442587"/>
    <lineage>
        <taxon>Bacteria</taxon>
        <taxon>Pseudomonadati</taxon>
        <taxon>Bacteroidota</taxon>
        <taxon>Cytophagia</taxon>
        <taxon>Cytophagales</taxon>
        <taxon>Cyclobacteriaceae</taxon>
        <taxon>Algoriphagus</taxon>
    </lineage>
</organism>
<dbReference type="InterPro" id="IPR000073">
    <property type="entry name" value="AB_hydrolase_1"/>
</dbReference>
<dbReference type="InterPro" id="IPR029058">
    <property type="entry name" value="AB_hydrolase_fold"/>
</dbReference>
<protein>
    <submittedName>
        <fullName evidence="3">Carboxylesterase</fullName>
    </submittedName>
</protein>
<dbReference type="RefSeq" id="WP_133552703.1">
    <property type="nucleotide sequence ID" value="NZ_SNYF01000005.1"/>
</dbReference>
<dbReference type="PROSITE" id="PS51257">
    <property type="entry name" value="PROKAR_LIPOPROTEIN"/>
    <property type="match status" value="1"/>
</dbReference>
<accession>A0A4V3D2H5</accession>
<dbReference type="EMBL" id="SNYF01000005">
    <property type="protein sequence ID" value="TDQ18887.1"/>
    <property type="molecule type" value="Genomic_DNA"/>
</dbReference>
<dbReference type="AlphaFoldDB" id="A0A4V3D2H5"/>
<name>A0A4V3D2H5_9BACT</name>
<evidence type="ECO:0000259" key="2">
    <source>
        <dbReference type="Pfam" id="PF12697"/>
    </source>
</evidence>
<dbReference type="OrthoDB" id="749406at2"/>